<dbReference type="InterPro" id="IPR005467">
    <property type="entry name" value="His_kinase_dom"/>
</dbReference>
<keyword evidence="6" id="KW-0418">Kinase</keyword>
<dbReference type="InterPro" id="IPR003660">
    <property type="entry name" value="HAMP_dom"/>
</dbReference>
<keyword evidence="5" id="KW-0808">Transferase</keyword>
<dbReference type="SMART" id="SM00388">
    <property type="entry name" value="HisKA"/>
    <property type="match status" value="1"/>
</dbReference>
<comment type="subcellular location">
    <subcellularLocation>
        <location evidence="2">Membrane</location>
    </subcellularLocation>
</comment>
<dbReference type="SUPFAM" id="SSF55874">
    <property type="entry name" value="ATPase domain of HSP90 chaperone/DNA topoisomerase II/histidine kinase"/>
    <property type="match status" value="1"/>
</dbReference>
<dbReference type="EMBL" id="JBBLXS010000172">
    <property type="protein sequence ID" value="MEK0186015.1"/>
    <property type="molecule type" value="Genomic_DNA"/>
</dbReference>
<keyword evidence="8" id="KW-0472">Membrane</keyword>
<dbReference type="CDD" id="cd00082">
    <property type="entry name" value="HisKA"/>
    <property type="match status" value="1"/>
</dbReference>
<evidence type="ECO:0000256" key="6">
    <source>
        <dbReference type="ARBA" id="ARBA00022777"/>
    </source>
</evidence>
<dbReference type="Gene3D" id="1.10.287.130">
    <property type="match status" value="1"/>
</dbReference>
<proteinExistence type="predicted"/>
<evidence type="ECO:0000259" key="10">
    <source>
        <dbReference type="PROSITE" id="PS50885"/>
    </source>
</evidence>
<dbReference type="RefSeq" id="WP_340519505.1">
    <property type="nucleotide sequence ID" value="NZ_JBBLXS010000172.1"/>
</dbReference>
<dbReference type="SMART" id="SM00304">
    <property type="entry name" value="HAMP"/>
    <property type="match status" value="1"/>
</dbReference>
<reference evidence="11 12" key="1">
    <citation type="journal article" date="2020" name="Harmful Algae">
        <title>Molecular and morphological characterization of a novel dihydroanatoxin-a producing Microcoleus species (cyanobacteria) from the Russian River, California, USA.</title>
        <authorList>
            <person name="Conklin K.Y."/>
            <person name="Stancheva R."/>
            <person name="Otten T.G."/>
            <person name="Fadness R."/>
            <person name="Boyer G.L."/>
            <person name="Read B."/>
            <person name="Zhang X."/>
            <person name="Sheath R.G."/>
        </authorList>
    </citation>
    <scope>NUCLEOTIDE SEQUENCE [LARGE SCALE GENOMIC DNA]</scope>
    <source>
        <strain evidence="11 12">PTRS2</strain>
    </source>
</reference>
<accession>A0ABU8YNL8</accession>
<evidence type="ECO:0000313" key="12">
    <source>
        <dbReference type="Proteomes" id="UP001384579"/>
    </source>
</evidence>
<dbReference type="EC" id="2.7.13.3" evidence="3"/>
<dbReference type="CDD" id="cd06225">
    <property type="entry name" value="HAMP"/>
    <property type="match status" value="1"/>
</dbReference>
<feature type="domain" description="HAMP" evidence="10">
    <location>
        <begin position="271"/>
        <end position="324"/>
    </location>
</feature>
<dbReference type="PROSITE" id="PS50885">
    <property type="entry name" value="HAMP"/>
    <property type="match status" value="1"/>
</dbReference>
<dbReference type="CDD" id="cd16922">
    <property type="entry name" value="HATPase_EvgS-ArcB-TorS-like"/>
    <property type="match status" value="1"/>
</dbReference>
<dbReference type="Proteomes" id="UP001384579">
    <property type="component" value="Unassembled WGS sequence"/>
</dbReference>
<keyword evidence="11" id="KW-0547">Nucleotide-binding</keyword>
<dbReference type="PANTHER" id="PTHR43711">
    <property type="entry name" value="TWO-COMPONENT HISTIDINE KINASE"/>
    <property type="match status" value="1"/>
</dbReference>
<evidence type="ECO:0000313" key="11">
    <source>
        <dbReference type="EMBL" id="MEK0186015.1"/>
    </source>
</evidence>
<comment type="catalytic activity">
    <reaction evidence="1">
        <text>ATP + protein L-histidine = ADP + protein N-phospho-L-histidine.</text>
        <dbReference type="EC" id="2.7.13.3"/>
    </reaction>
</comment>
<evidence type="ECO:0000256" key="7">
    <source>
        <dbReference type="ARBA" id="ARBA00023012"/>
    </source>
</evidence>
<dbReference type="InterPro" id="IPR050736">
    <property type="entry name" value="Sensor_HK_Regulatory"/>
</dbReference>
<keyword evidence="8" id="KW-1133">Transmembrane helix</keyword>
<dbReference type="InterPro" id="IPR003661">
    <property type="entry name" value="HisK_dim/P_dom"/>
</dbReference>
<name>A0ABU8YNL8_9CYAN</name>
<evidence type="ECO:0000256" key="5">
    <source>
        <dbReference type="ARBA" id="ARBA00022679"/>
    </source>
</evidence>
<dbReference type="PROSITE" id="PS50109">
    <property type="entry name" value="HIS_KIN"/>
    <property type="match status" value="1"/>
</dbReference>
<evidence type="ECO:0000256" key="8">
    <source>
        <dbReference type="SAM" id="Phobius"/>
    </source>
</evidence>
<feature type="transmembrane region" description="Helical" evidence="8">
    <location>
        <begin position="57"/>
        <end position="75"/>
    </location>
</feature>
<comment type="caution">
    <text evidence="11">The sequence shown here is derived from an EMBL/GenBank/DDBJ whole genome shotgun (WGS) entry which is preliminary data.</text>
</comment>
<dbReference type="InterPro" id="IPR004358">
    <property type="entry name" value="Sig_transdc_His_kin-like_C"/>
</dbReference>
<dbReference type="SUPFAM" id="SSF47384">
    <property type="entry name" value="Homodimeric domain of signal transducing histidine kinase"/>
    <property type="match status" value="1"/>
</dbReference>
<evidence type="ECO:0000256" key="1">
    <source>
        <dbReference type="ARBA" id="ARBA00000085"/>
    </source>
</evidence>
<dbReference type="Pfam" id="PF02518">
    <property type="entry name" value="HATPase_c"/>
    <property type="match status" value="1"/>
</dbReference>
<keyword evidence="7" id="KW-0902">Two-component regulatory system</keyword>
<organism evidence="11 12">
    <name type="scientific">Microcoleus anatoxicus PTRS2</name>
    <dbReference type="NCBI Taxonomy" id="2705321"/>
    <lineage>
        <taxon>Bacteria</taxon>
        <taxon>Bacillati</taxon>
        <taxon>Cyanobacteriota</taxon>
        <taxon>Cyanophyceae</taxon>
        <taxon>Oscillatoriophycideae</taxon>
        <taxon>Oscillatoriales</taxon>
        <taxon>Microcoleaceae</taxon>
        <taxon>Microcoleus</taxon>
        <taxon>Microcoleus anatoxicus</taxon>
    </lineage>
</organism>
<evidence type="ECO:0000256" key="2">
    <source>
        <dbReference type="ARBA" id="ARBA00004370"/>
    </source>
</evidence>
<evidence type="ECO:0000256" key="3">
    <source>
        <dbReference type="ARBA" id="ARBA00012438"/>
    </source>
</evidence>
<sequence>MIDTSRKQRLHISKLNLPKKAGDSIDEIVINSFFKIIENWQNQIGTWGIHQKIGTGYLLAIGIGFLGSMSGLVIADYHQGQGVKQLNDAHQQAQLLGNFKDATLAAHLQGSQLDSFVDNSAKLKWQKEQLIASITKAKNLRSQIETFADSKPAWLAAEPRILKALLQDCTADLDSYATTLQSTLQQIERSQLSPQQIESARKILAIESGYGAQQLDSHFQELSKILDIAQQQERQGGVVMENAQGIEKGIIIISMLLSVAVAGIVAKRTSRAIAKPVISVTQVAQQVAAESNFDLRVPVSAKGEIGSLAVSLNHLIERVSGHTKELEQAREVAVAANTAKSQFLANMTHEFRTPLHAIIGYSQLLLEEARDGGYKEFVPDLDKIEKAGAHLLSLVNDILDLSKIETGGMKLEIEEFDIASLVEKVASTAQPLVGKNGNVLEVECDRTAGIMHTDLGKLRQVLMHLLSNAAKFTKNGRVKVSVSRIAGSGKLNLGRSGVDNAIATGKTNSGAIESDWICLSVKDTGIGMSEAQQHKLFEAFVQGDSSVSREYGGTGLGLTISRYYCQMMGGEISVESEEGKGSIFTVRIPAGNEKVGCSN</sequence>
<dbReference type="Pfam" id="PF00512">
    <property type="entry name" value="HisKA"/>
    <property type="match status" value="1"/>
</dbReference>
<dbReference type="Gene3D" id="3.30.565.10">
    <property type="entry name" value="Histidine kinase-like ATPase, C-terminal domain"/>
    <property type="match status" value="1"/>
</dbReference>
<keyword evidence="12" id="KW-1185">Reference proteome</keyword>
<keyword evidence="11" id="KW-0067">ATP-binding</keyword>
<gene>
    <name evidence="11" type="ORF">WMG39_14325</name>
</gene>
<evidence type="ECO:0000259" key="9">
    <source>
        <dbReference type="PROSITE" id="PS50109"/>
    </source>
</evidence>
<dbReference type="SMART" id="SM00387">
    <property type="entry name" value="HATPase_c"/>
    <property type="match status" value="1"/>
</dbReference>
<dbReference type="InterPro" id="IPR003594">
    <property type="entry name" value="HATPase_dom"/>
</dbReference>
<dbReference type="SUPFAM" id="SSF158472">
    <property type="entry name" value="HAMP domain-like"/>
    <property type="match status" value="1"/>
</dbReference>
<evidence type="ECO:0000256" key="4">
    <source>
        <dbReference type="ARBA" id="ARBA00022553"/>
    </source>
</evidence>
<dbReference type="PANTHER" id="PTHR43711:SF26">
    <property type="entry name" value="SENSOR HISTIDINE KINASE RCSC"/>
    <property type="match status" value="1"/>
</dbReference>
<feature type="domain" description="Histidine kinase" evidence="9">
    <location>
        <begin position="346"/>
        <end position="592"/>
    </location>
</feature>
<protein>
    <recommendedName>
        <fullName evidence="3">histidine kinase</fullName>
        <ecNumber evidence="3">2.7.13.3</ecNumber>
    </recommendedName>
</protein>
<dbReference type="GO" id="GO:0005524">
    <property type="term" value="F:ATP binding"/>
    <property type="evidence" value="ECO:0007669"/>
    <property type="project" value="UniProtKB-KW"/>
</dbReference>
<dbReference type="PRINTS" id="PR00344">
    <property type="entry name" value="BCTRLSENSOR"/>
</dbReference>
<keyword evidence="8" id="KW-0812">Transmembrane</keyword>
<dbReference type="InterPro" id="IPR036097">
    <property type="entry name" value="HisK_dim/P_sf"/>
</dbReference>
<dbReference type="InterPro" id="IPR036890">
    <property type="entry name" value="HATPase_C_sf"/>
</dbReference>
<keyword evidence="4" id="KW-0597">Phosphoprotein</keyword>
<dbReference type="Gene3D" id="6.10.340.10">
    <property type="match status" value="1"/>
</dbReference>
<dbReference type="Pfam" id="PF00672">
    <property type="entry name" value="HAMP"/>
    <property type="match status" value="1"/>
</dbReference>